<keyword evidence="2" id="KW-1185">Reference proteome</keyword>
<reference evidence="1 2" key="1">
    <citation type="submission" date="2017-03" db="EMBL/GenBank/DDBJ databases">
        <authorList>
            <person name="Afonso C.L."/>
            <person name="Miller P.J."/>
            <person name="Scott M.A."/>
            <person name="Spackman E."/>
            <person name="Goraichik I."/>
            <person name="Dimitrov K.M."/>
            <person name="Suarez D.L."/>
            <person name="Swayne D.E."/>
        </authorList>
    </citation>
    <scope>NUCLEOTIDE SEQUENCE [LARGE SCALE GENOMIC DNA]</scope>
    <source>
        <strain evidence="1 2">CECT 8397</strain>
    </source>
</reference>
<dbReference type="OrthoDB" id="7864841at2"/>
<evidence type="ECO:0000313" key="2">
    <source>
        <dbReference type="Proteomes" id="UP000193623"/>
    </source>
</evidence>
<name>A0A1Y5T796_9RHOB</name>
<dbReference type="EMBL" id="FWFT01000005">
    <property type="protein sequence ID" value="SLN54138.1"/>
    <property type="molecule type" value="Genomic_DNA"/>
</dbReference>
<gene>
    <name evidence="1" type="ORF">PSJ8397_02826</name>
</gene>
<dbReference type="AlphaFoldDB" id="A0A1Y5T796"/>
<organism evidence="1 2">
    <name type="scientific">Pseudooctadecabacter jejudonensis</name>
    <dbReference type="NCBI Taxonomy" id="1391910"/>
    <lineage>
        <taxon>Bacteria</taxon>
        <taxon>Pseudomonadati</taxon>
        <taxon>Pseudomonadota</taxon>
        <taxon>Alphaproteobacteria</taxon>
        <taxon>Rhodobacterales</taxon>
        <taxon>Paracoccaceae</taxon>
        <taxon>Pseudooctadecabacter</taxon>
    </lineage>
</organism>
<accession>A0A1Y5T796</accession>
<sequence>MKRWGFLTGAVLAAIGVWLFYALTEVTDKNRLARILADHCLPYVHTGTDPFADTGRAPGVYDTTPTASLTNGGIRILDDGRFTAVWGEASDEGVRLRLCTLEAAGPAGFSIAPASFVPSITAQLSTTKPLVPDTQALPEGTATLVWSTPDMPPNTAYRALAITTRSGAAATLQSLTLIDTIN</sequence>
<dbReference type="RefSeq" id="WP_085865223.1">
    <property type="nucleotide sequence ID" value="NZ_FWFT01000005.1"/>
</dbReference>
<evidence type="ECO:0000313" key="1">
    <source>
        <dbReference type="EMBL" id="SLN54138.1"/>
    </source>
</evidence>
<proteinExistence type="predicted"/>
<protein>
    <submittedName>
        <fullName evidence="1">Uncharacterized protein</fullName>
    </submittedName>
</protein>
<dbReference type="Proteomes" id="UP000193623">
    <property type="component" value="Unassembled WGS sequence"/>
</dbReference>